<keyword evidence="1" id="KW-0812">Transmembrane</keyword>
<feature type="transmembrane region" description="Helical" evidence="1">
    <location>
        <begin position="179"/>
        <end position="201"/>
    </location>
</feature>
<evidence type="ECO:0000313" key="4">
    <source>
        <dbReference type="Proteomes" id="UP001500729"/>
    </source>
</evidence>
<keyword evidence="1" id="KW-0472">Membrane</keyword>
<feature type="chain" id="PRO_5046847155" evidence="2">
    <location>
        <begin position="23"/>
        <end position="219"/>
    </location>
</feature>
<proteinExistence type="predicted"/>
<dbReference type="Pfam" id="PF11353">
    <property type="entry name" value="DUF3153"/>
    <property type="match status" value="1"/>
</dbReference>
<evidence type="ECO:0000256" key="1">
    <source>
        <dbReference type="SAM" id="Phobius"/>
    </source>
</evidence>
<evidence type="ECO:0000256" key="2">
    <source>
        <dbReference type="SAM" id="SignalP"/>
    </source>
</evidence>
<dbReference type="Proteomes" id="UP001500729">
    <property type="component" value="Unassembled WGS sequence"/>
</dbReference>
<feature type="signal peptide" evidence="2">
    <location>
        <begin position="1"/>
        <end position="22"/>
    </location>
</feature>
<dbReference type="InterPro" id="IPR021499">
    <property type="entry name" value="DUF3153"/>
</dbReference>
<keyword evidence="1" id="KW-1133">Transmembrane helix</keyword>
<evidence type="ECO:0000313" key="3">
    <source>
        <dbReference type="EMBL" id="GAA0526817.1"/>
    </source>
</evidence>
<accession>A0ABP3MSM9</accession>
<protein>
    <submittedName>
        <fullName evidence="3">Lipoprotein LppM</fullName>
    </submittedName>
</protein>
<keyword evidence="3" id="KW-0449">Lipoprotein</keyword>
<reference evidence="4" key="1">
    <citation type="journal article" date="2019" name="Int. J. Syst. Evol. Microbiol.">
        <title>The Global Catalogue of Microorganisms (GCM) 10K type strain sequencing project: providing services to taxonomists for standard genome sequencing and annotation.</title>
        <authorList>
            <consortium name="The Broad Institute Genomics Platform"/>
            <consortium name="The Broad Institute Genome Sequencing Center for Infectious Disease"/>
            <person name="Wu L."/>
            <person name="Ma J."/>
        </authorList>
    </citation>
    <scope>NUCLEOTIDE SEQUENCE [LARGE SCALE GENOMIC DNA]</scope>
    <source>
        <strain evidence="4">JCM 10303</strain>
    </source>
</reference>
<comment type="caution">
    <text evidence="3">The sequence shown here is derived from an EMBL/GenBank/DDBJ whole genome shotgun (WGS) entry which is preliminary data.</text>
</comment>
<keyword evidence="2" id="KW-0732">Signal</keyword>
<dbReference type="EMBL" id="BAAAGS010000015">
    <property type="protein sequence ID" value="GAA0526817.1"/>
    <property type="molecule type" value="Genomic_DNA"/>
</dbReference>
<keyword evidence="4" id="KW-1185">Reference proteome</keyword>
<name>A0ABP3MSM9_SACER</name>
<organism evidence="3 4">
    <name type="scientific">Saccharopolyspora erythraea</name>
    <name type="common">Streptomyces erythraeus</name>
    <dbReference type="NCBI Taxonomy" id="1836"/>
    <lineage>
        <taxon>Bacteria</taxon>
        <taxon>Bacillati</taxon>
        <taxon>Actinomycetota</taxon>
        <taxon>Actinomycetes</taxon>
        <taxon>Pseudonocardiales</taxon>
        <taxon>Pseudonocardiaceae</taxon>
        <taxon>Saccharopolyspora</taxon>
    </lineage>
</organism>
<sequence length="219" mass="23442">MRAALLLVIGLSAVLLSGCLHARASLSIDNEDLVSGELLVSTQTPDGQVPFRLEPPPDLADRVSVEPYSADGRVGSHLSFQGLTFEELDRLAKALNPSDSRYRLQLKRSGSLVILDGAVDLTPLSGTDSAFTVELSAPGEITNTNGQETAGMVTWHPEAGELNELSATYQYSGDQDQAWLTWALLIGGVALGAAVLVGVLAQQSHERAHRPNDERRTSR</sequence>
<gene>
    <name evidence="3" type="primary">lppM</name>
    <name evidence="3" type="ORF">GCM10009533_27690</name>
</gene>
<dbReference type="PROSITE" id="PS51257">
    <property type="entry name" value="PROKAR_LIPOPROTEIN"/>
    <property type="match status" value="1"/>
</dbReference>